<dbReference type="Gene3D" id="3.40.50.1820">
    <property type="entry name" value="alpha/beta hydrolase"/>
    <property type="match status" value="1"/>
</dbReference>
<feature type="region of interest" description="Disordered" evidence="4">
    <location>
        <begin position="40"/>
        <end position="68"/>
    </location>
</feature>
<dbReference type="Proteomes" id="UP001501442">
    <property type="component" value="Unassembled WGS sequence"/>
</dbReference>
<proteinExistence type="inferred from homology"/>
<dbReference type="EMBL" id="BAABHK010000003">
    <property type="protein sequence ID" value="GAA4624298.1"/>
    <property type="molecule type" value="Genomic_DNA"/>
</dbReference>
<evidence type="ECO:0000313" key="6">
    <source>
        <dbReference type="EMBL" id="GAA4624298.1"/>
    </source>
</evidence>
<dbReference type="InterPro" id="IPR029058">
    <property type="entry name" value="AB_hydrolase_fold"/>
</dbReference>
<sequence>MRTGSGPVRGVLADGYRAFYGIPYAAPPVGELRWRPPVPPPPWSQVKDASSPAPRCPQTALAGRDPADPGSEDCLYLNVTTPRATGPHRPWPVMVWLHGGSFATGSGGAYRPQRLATGGNVVVVTLNYRLGALGFWGYPGLGSSATFGLLDQRAALEWVRRNASAFGGDARNVTLFGQSAGALSICAHLTSAQSAGLFHRAILQSGACGTSTPPLTPGQGATATSIWIPRTDAEKSGTALAERLGCVDKATALACMRRVHPADLLKATKNATWGPAYDTPILPIRPDQALRAGRFHRMPVLEGHTHDEARLLAVLTLPRPITTAEYGALLVRVFGTKAGKVATQYPPGRYPSPSLAWATVLTDRMFACPTLTDERLFARTVPVFGYEFADSDAPRIYPFPDWMPPGAYHGSDLAYLFDSAEVDRLPPEQHELAAAMIGYWTRFAATGDPNTGRSPRWPRISLDRPILAQAFAPGKDGITPVDPAVEHHCGFWEEML</sequence>
<dbReference type="SUPFAM" id="SSF53474">
    <property type="entry name" value="alpha/beta-Hydrolases"/>
    <property type="match status" value="1"/>
</dbReference>
<comment type="similarity">
    <text evidence="1 3">Belongs to the type-B carboxylesterase/lipase family.</text>
</comment>
<dbReference type="InterPro" id="IPR050654">
    <property type="entry name" value="AChE-related_enzymes"/>
</dbReference>
<evidence type="ECO:0000256" key="1">
    <source>
        <dbReference type="ARBA" id="ARBA00005964"/>
    </source>
</evidence>
<dbReference type="Pfam" id="PF00135">
    <property type="entry name" value="COesterase"/>
    <property type="match status" value="1"/>
</dbReference>
<evidence type="ECO:0000256" key="2">
    <source>
        <dbReference type="ARBA" id="ARBA00022801"/>
    </source>
</evidence>
<dbReference type="PANTHER" id="PTHR43918">
    <property type="entry name" value="ACETYLCHOLINESTERASE"/>
    <property type="match status" value="1"/>
</dbReference>
<evidence type="ECO:0000259" key="5">
    <source>
        <dbReference type="Pfam" id="PF00135"/>
    </source>
</evidence>
<evidence type="ECO:0000256" key="4">
    <source>
        <dbReference type="SAM" id="MobiDB-lite"/>
    </source>
</evidence>
<organism evidence="6 7">
    <name type="scientific">Actinoallomurus vinaceus</name>
    <dbReference type="NCBI Taxonomy" id="1080074"/>
    <lineage>
        <taxon>Bacteria</taxon>
        <taxon>Bacillati</taxon>
        <taxon>Actinomycetota</taxon>
        <taxon>Actinomycetes</taxon>
        <taxon>Streptosporangiales</taxon>
        <taxon>Thermomonosporaceae</taxon>
        <taxon>Actinoallomurus</taxon>
    </lineage>
</organism>
<dbReference type="PROSITE" id="PS00122">
    <property type="entry name" value="CARBOXYLESTERASE_B_1"/>
    <property type="match status" value="1"/>
</dbReference>
<dbReference type="InterPro" id="IPR019826">
    <property type="entry name" value="Carboxylesterase_B_AS"/>
</dbReference>
<dbReference type="EC" id="3.1.1.-" evidence="3"/>
<protein>
    <recommendedName>
        <fullName evidence="3">Carboxylic ester hydrolase</fullName>
        <ecNumber evidence="3">3.1.1.-</ecNumber>
    </recommendedName>
</protein>
<keyword evidence="2 3" id="KW-0378">Hydrolase</keyword>
<reference evidence="7" key="1">
    <citation type="journal article" date="2019" name="Int. J. Syst. Evol. Microbiol.">
        <title>The Global Catalogue of Microorganisms (GCM) 10K type strain sequencing project: providing services to taxonomists for standard genome sequencing and annotation.</title>
        <authorList>
            <consortium name="The Broad Institute Genomics Platform"/>
            <consortium name="The Broad Institute Genome Sequencing Center for Infectious Disease"/>
            <person name="Wu L."/>
            <person name="Ma J."/>
        </authorList>
    </citation>
    <scope>NUCLEOTIDE SEQUENCE [LARGE SCALE GENOMIC DNA]</scope>
    <source>
        <strain evidence="7">JCM 17939</strain>
    </source>
</reference>
<evidence type="ECO:0000256" key="3">
    <source>
        <dbReference type="RuleBase" id="RU361235"/>
    </source>
</evidence>
<name>A0ABP8U8Y0_9ACTN</name>
<keyword evidence="7" id="KW-1185">Reference proteome</keyword>
<evidence type="ECO:0000313" key="7">
    <source>
        <dbReference type="Proteomes" id="UP001501442"/>
    </source>
</evidence>
<feature type="domain" description="Carboxylesterase type B" evidence="5">
    <location>
        <begin position="3"/>
        <end position="461"/>
    </location>
</feature>
<dbReference type="PANTHER" id="PTHR43918:SF4">
    <property type="entry name" value="CARBOXYLIC ESTER HYDROLASE"/>
    <property type="match status" value="1"/>
</dbReference>
<accession>A0ABP8U8Y0</accession>
<comment type="caution">
    <text evidence="6">The sequence shown here is derived from an EMBL/GenBank/DDBJ whole genome shotgun (WGS) entry which is preliminary data.</text>
</comment>
<gene>
    <name evidence="6" type="ORF">GCM10023196_023880</name>
</gene>
<dbReference type="InterPro" id="IPR002018">
    <property type="entry name" value="CarbesteraseB"/>
</dbReference>